<dbReference type="GO" id="GO:0016491">
    <property type="term" value="F:oxidoreductase activity"/>
    <property type="evidence" value="ECO:0007669"/>
    <property type="project" value="UniProtKB-KW"/>
</dbReference>
<dbReference type="InterPro" id="IPR005123">
    <property type="entry name" value="Oxoglu/Fe-dep_dioxygenase_dom"/>
</dbReference>
<evidence type="ECO:0000259" key="3">
    <source>
        <dbReference type="PROSITE" id="PS51471"/>
    </source>
</evidence>
<reference evidence="4" key="1">
    <citation type="journal article" date="2020" name="Stud. Mycol.">
        <title>101 Dothideomycetes genomes: a test case for predicting lifestyles and emergence of pathogens.</title>
        <authorList>
            <person name="Haridas S."/>
            <person name="Albert R."/>
            <person name="Binder M."/>
            <person name="Bloem J."/>
            <person name="Labutti K."/>
            <person name="Salamov A."/>
            <person name="Andreopoulos B."/>
            <person name="Baker S."/>
            <person name="Barry K."/>
            <person name="Bills G."/>
            <person name="Bluhm B."/>
            <person name="Cannon C."/>
            <person name="Castanera R."/>
            <person name="Culley D."/>
            <person name="Daum C."/>
            <person name="Ezra D."/>
            <person name="Gonzalez J."/>
            <person name="Henrissat B."/>
            <person name="Kuo A."/>
            <person name="Liang C."/>
            <person name="Lipzen A."/>
            <person name="Lutzoni F."/>
            <person name="Magnuson J."/>
            <person name="Mondo S."/>
            <person name="Nolan M."/>
            <person name="Ohm R."/>
            <person name="Pangilinan J."/>
            <person name="Park H.-J."/>
            <person name="Ramirez L."/>
            <person name="Alfaro M."/>
            <person name="Sun H."/>
            <person name="Tritt A."/>
            <person name="Yoshinaga Y."/>
            <person name="Zwiers L.-H."/>
            <person name="Turgeon B."/>
            <person name="Goodwin S."/>
            <person name="Spatafora J."/>
            <person name="Crous P."/>
            <person name="Grigoriev I."/>
        </authorList>
    </citation>
    <scope>NUCLEOTIDE SEQUENCE</scope>
    <source>
        <strain evidence="4">Tuck. ex Michener</strain>
    </source>
</reference>
<dbReference type="InterPro" id="IPR044861">
    <property type="entry name" value="IPNS-like_FE2OG_OXY"/>
</dbReference>
<organism evidence="4 5">
    <name type="scientific">Viridothelium virens</name>
    <name type="common">Speckled blister lichen</name>
    <name type="synonym">Trypethelium virens</name>
    <dbReference type="NCBI Taxonomy" id="1048519"/>
    <lineage>
        <taxon>Eukaryota</taxon>
        <taxon>Fungi</taxon>
        <taxon>Dikarya</taxon>
        <taxon>Ascomycota</taxon>
        <taxon>Pezizomycotina</taxon>
        <taxon>Dothideomycetes</taxon>
        <taxon>Dothideomycetes incertae sedis</taxon>
        <taxon>Trypetheliales</taxon>
        <taxon>Trypetheliaceae</taxon>
        <taxon>Viridothelium</taxon>
    </lineage>
</organism>
<dbReference type="EMBL" id="ML991790">
    <property type="protein sequence ID" value="KAF2235571.1"/>
    <property type="molecule type" value="Genomic_DNA"/>
</dbReference>
<dbReference type="PROSITE" id="PS51471">
    <property type="entry name" value="FE2OG_OXY"/>
    <property type="match status" value="1"/>
</dbReference>
<dbReference type="Pfam" id="PF03171">
    <property type="entry name" value="2OG-FeII_Oxy"/>
    <property type="match status" value="1"/>
</dbReference>
<evidence type="ECO:0000256" key="1">
    <source>
        <dbReference type="ARBA" id="ARBA00008056"/>
    </source>
</evidence>
<protein>
    <submittedName>
        <fullName evidence="4">Clavaminate synthase-like protein</fullName>
    </submittedName>
</protein>
<proteinExistence type="inferred from homology"/>
<name>A0A6A6HCJ0_VIRVR</name>
<keyword evidence="5" id="KW-1185">Reference proteome</keyword>
<dbReference type="AlphaFoldDB" id="A0A6A6HCJ0"/>
<keyword evidence="2" id="KW-0408">Iron</keyword>
<dbReference type="OrthoDB" id="288590at2759"/>
<dbReference type="InterPro" id="IPR050231">
    <property type="entry name" value="Iron_ascorbate_oxido_reductase"/>
</dbReference>
<evidence type="ECO:0000313" key="5">
    <source>
        <dbReference type="Proteomes" id="UP000800092"/>
    </source>
</evidence>
<dbReference type="SUPFAM" id="SSF51197">
    <property type="entry name" value="Clavaminate synthase-like"/>
    <property type="match status" value="1"/>
</dbReference>
<gene>
    <name evidence="4" type="ORF">EV356DRAFT_531733</name>
</gene>
<comment type="similarity">
    <text evidence="1 2">Belongs to the iron/ascorbate-dependent oxidoreductase family.</text>
</comment>
<dbReference type="Proteomes" id="UP000800092">
    <property type="component" value="Unassembled WGS sequence"/>
</dbReference>
<feature type="domain" description="Fe2OG dioxygenase" evidence="3">
    <location>
        <begin position="192"/>
        <end position="304"/>
    </location>
</feature>
<keyword evidence="2" id="KW-0479">Metal-binding</keyword>
<evidence type="ECO:0000313" key="4">
    <source>
        <dbReference type="EMBL" id="KAF2235571.1"/>
    </source>
</evidence>
<evidence type="ECO:0000256" key="2">
    <source>
        <dbReference type="RuleBase" id="RU003682"/>
    </source>
</evidence>
<accession>A0A6A6HCJ0</accession>
<dbReference type="PANTHER" id="PTHR47990">
    <property type="entry name" value="2-OXOGLUTARATE (2OG) AND FE(II)-DEPENDENT OXYGENASE SUPERFAMILY PROTEIN-RELATED"/>
    <property type="match status" value="1"/>
</dbReference>
<dbReference type="InterPro" id="IPR027443">
    <property type="entry name" value="IPNS-like_sf"/>
</dbReference>
<dbReference type="GO" id="GO:0046872">
    <property type="term" value="F:metal ion binding"/>
    <property type="evidence" value="ECO:0007669"/>
    <property type="project" value="UniProtKB-KW"/>
</dbReference>
<keyword evidence="2" id="KW-0560">Oxidoreductase</keyword>
<dbReference type="Gene3D" id="2.60.120.330">
    <property type="entry name" value="B-lactam Antibiotic, Isopenicillin N Synthase, Chain"/>
    <property type="match status" value="1"/>
</dbReference>
<sequence length="372" mass="41296">MASPLFFTSAPPFPDDVPVAQIARISLEKLANKDAQEAKAVFDACTSLGFFLLDLRGNSVGEELIKDVDAALEATGETMDIGPRRENALHSTYAQMLFWGIMKTKNGKPDRCEFYVVTQDDILHNPSRFCIKDDDPFHTHPFPNPPPIESRRHHLEGFVNRGQYAITLVLRAFSTQLGLPENIFRERMQPDQSSGTIIRLIRSAPSLTPEEKRTGLVAHTDYGSITLLANVTGGLQVLRPDADPSDERGWEYVKPEPGCLIVNIADAMVQWTGGVLRSNMHRVNFVPGTQALVPRHSVALLVRPQMDTRMSRIVGGRIPLVSEDGEDKAKRAEELKGLSAIVWERRKAMALREGRDIMKSRGGRALQPLAAV</sequence>